<dbReference type="InterPro" id="IPR002591">
    <property type="entry name" value="Phosphodiest/P_Trfase"/>
</dbReference>
<dbReference type="GO" id="GO:0046872">
    <property type="term" value="F:metal ion binding"/>
    <property type="evidence" value="ECO:0007669"/>
    <property type="project" value="UniProtKB-KW"/>
</dbReference>
<feature type="active site" description="Phosphothreonine intermediate" evidence="5">
    <location>
        <position position="89"/>
    </location>
</feature>
<accession>A0A5B7TWX0</accession>
<evidence type="ECO:0000256" key="7">
    <source>
        <dbReference type="SAM" id="SignalP"/>
    </source>
</evidence>
<dbReference type="OrthoDB" id="9766127at2"/>
<dbReference type="Gene3D" id="3.30.1360.150">
    <property type="match status" value="1"/>
</dbReference>
<dbReference type="EMBL" id="CP040749">
    <property type="protein sequence ID" value="QCX39853.1"/>
    <property type="molecule type" value="Genomic_DNA"/>
</dbReference>
<dbReference type="InterPro" id="IPR017850">
    <property type="entry name" value="Alkaline_phosphatase_core_sf"/>
</dbReference>
<feature type="chain" id="PRO_5022845260" evidence="7">
    <location>
        <begin position="20"/>
        <end position="557"/>
    </location>
</feature>
<dbReference type="PANTHER" id="PTHR10151:SF120">
    <property type="entry name" value="BIS(5'-ADENOSYL)-TRIPHOSPHATASE"/>
    <property type="match status" value="1"/>
</dbReference>
<keyword evidence="3 7" id="KW-0732">Signal</keyword>
<evidence type="ECO:0000313" key="8">
    <source>
        <dbReference type="EMBL" id="QCX39853.1"/>
    </source>
</evidence>
<dbReference type="AlphaFoldDB" id="A0A5B7TWX0"/>
<keyword evidence="2 4" id="KW-0479">Metal-binding</keyword>
<reference evidence="8 9" key="1">
    <citation type="submission" date="2019-05" db="EMBL/GenBank/DDBJ databases">
        <title>Algicella ahnfeltiae gen. nov., sp. nov., a novel marine bacterium of the family Flavobacteriaceae isolated from a red alga.</title>
        <authorList>
            <person name="Nedashkovskaya O.I."/>
            <person name="Kukhlevskiy A.D."/>
            <person name="Kim S.-G."/>
            <person name="Zhukova N.V."/>
            <person name="Mikhailov V.V."/>
        </authorList>
    </citation>
    <scope>NUCLEOTIDE SEQUENCE [LARGE SCALE GENOMIC DNA]</scope>
    <source>
        <strain evidence="8 9">10Alg115</strain>
    </source>
</reference>
<dbReference type="KEGG" id="fbe:FF125_15915"/>
<evidence type="ECO:0000256" key="4">
    <source>
        <dbReference type="PIRNR" id="PIRNR031924"/>
    </source>
</evidence>
<dbReference type="SUPFAM" id="SSF53649">
    <property type="entry name" value="Alkaline phosphatase-like"/>
    <property type="match status" value="1"/>
</dbReference>
<evidence type="ECO:0000256" key="6">
    <source>
        <dbReference type="PIRSR" id="PIRSR031924-51"/>
    </source>
</evidence>
<name>A0A5B7TWX0_9FLAO</name>
<dbReference type="NCBIfam" id="NF042991">
    <property type="entry name" value="alk_phos_PafA"/>
    <property type="match status" value="1"/>
</dbReference>
<keyword evidence="1 5" id="KW-0597">Phosphoprotein</keyword>
<dbReference type="CDD" id="cd16016">
    <property type="entry name" value="AP-SPAP"/>
    <property type="match status" value="1"/>
</dbReference>
<dbReference type="RefSeq" id="WP_138950729.1">
    <property type="nucleotide sequence ID" value="NZ_CP040749.1"/>
</dbReference>
<dbReference type="Proteomes" id="UP000306229">
    <property type="component" value="Chromosome"/>
</dbReference>
<protein>
    <submittedName>
        <fullName evidence="8">Alkaline phosphatase family protein</fullName>
    </submittedName>
</protein>
<keyword evidence="9" id="KW-1185">Reference proteome</keyword>
<evidence type="ECO:0000256" key="3">
    <source>
        <dbReference type="ARBA" id="ARBA00022729"/>
    </source>
</evidence>
<proteinExistence type="predicted"/>
<evidence type="ECO:0000256" key="2">
    <source>
        <dbReference type="ARBA" id="ARBA00022723"/>
    </source>
</evidence>
<feature type="binding site" evidence="6">
    <location>
        <position position="110"/>
    </location>
    <ligand>
        <name>substrate</name>
    </ligand>
</feature>
<evidence type="ECO:0000256" key="5">
    <source>
        <dbReference type="PIRSR" id="PIRSR031924-50"/>
    </source>
</evidence>
<dbReference type="PIRSF" id="PIRSF031924">
    <property type="entry name" value="Pi-irrepressible_AP"/>
    <property type="match status" value="1"/>
</dbReference>
<feature type="signal peptide" evidence="7">
    <location>
        <begin position="1"/>
        <end position="19"/>
    </location>
</feature>
<dbReference type="GO" id="GO:0004035">
    <property type="term" value="F:alkaline phosphatase activity"/>
    <property type="evidence" value="ECO:0007669"/>
    <property type="project" value="InterPro"/>
</dbReference>
<dbReference type="Gene3D" id="3.40.720.10">
    <property type="entry name" value="Alkaline Phosphatase, subunit A"/>
    <property type="match status" value="1"/>
</dbReference>
<evidence type="ECO:0000256" key="1">
    <source>
        <dbReference type="ARBA" id="ARBA00022553"/>
    </source>
</evidence>
<dbReference type="Pfam" id="PF01663">
    <property type="entry name" value="Phosphodiest"/>
    <property type="match status" value="1"/>
</dbReference>
<organism evidence="8 9">
    <name type="scientific">Aureibaculum algae</name>
    <dbReference type="NCBI Taxonomy" id="2584122"/>
    <lineage>
        <taxon>Bacteria</taxon>
        <taxon>Pseudomonadati</taxon>
        <taxon>Bacteroidota</taxon>
        <taxon>Flavobacteriia</taxon>
        <taxon>Flavobacteriales</taxon>
        <taxon>Flavobacteriaceae</taxon>
        <taxon>Aureibaculum</taxon>
    </lineage>
</organism>
<evidence type="ECO:0000313" key="9">
    <source>
        <dbReference type="Proteomes" id="UP000306229"/>
    </source>
</evidence>
<gene>
    <name evidence="8" type="ORF">FF125_15915</name>
</gene>
<dbReference type="PANTHER" id="PTHR10151">
    <property type="entry name" value="ECTONUCLEOTIDE PYROPHOSPHATASE/PHOSPHODIESTERASE"/>
    <property type="match status" value="1"/>
</dbReference>
<feature type="binding site" evidence="6">
    <location>
        <begin position="170"/>
        <end position="172"/>
    </location>
    <ligand>
        <name>substrate</name>
    </ligand>
</feature>
<dbReference type="InterPro" id="IPR026263">
    <property type="entry name" value="Alkaline_phosphatase_prok"/>
</dbReference>
<sequence length="557" mass="62418">MKNLLSFVLTLVLFTSSFAQNSVVNEPAFSHTAIEMQRPKLVVGIVVDQMRYDYLTRFYNRYGNDGFKRIIDGGFSCENGHYNYIPTYTAVGHTSIYTGTTPSYHGIIGNNWYDKFAKKSIYCVDDVDYKSVGADDGGKKSPRRMLATTIGDELKMAQNKRGKVIGLSIKDRSAILPAGHAADGSYWFQGKKEGKFITSSYYMDKLPKWVQEFNKNGNAKKYLNSTWNTLYDINTYTESIADDNKFEGLFKGKKTPTFPYDLKKLKKNNGYYDLLKAVPYGNTIVKDFAEAAIIGENLGQTQNVTDFLAVSFSSTDYVGHKFGVDSKEIEDTYLRLDKELASFFKFLDEKVGKGNYTLFLTADHAAVQVPSYLKTLKIPSGYFDNKDFKKKANAFLLEKYKSDDLIEDISNFQIFLNKSKIKELKLEANEVAQSLADEVINYKGISRAVTSRTMQTANFTGGIMHFLQNGYNQKFSGDVLLVPNPATISYSKTGSTHGSGYNYDTHVPIIFYGKGIKQGSSKSLVNITDIAPTISTLLEITFPNATSGKVVQEVLED</sequence>